<evidence type="ECO:0000259" key="1">
    <source>
        <dbReference type="Pfam" id="PF09346"/>
    </source>
</evidence>
<dbReference type="RefSeq" id="WP_248936959.1">
    <property type="nucleotide sequence ID" value="NZ_JAKILF010000006.1"/>
</dbReference>
<evidence type="ECO:0000313" key="2">
    <source>
        <dbReference type="EMBL" id="MFC3138931.1"/>
    </source>
</evidence>
<name>A0ABV7GEL8_9GAMM</name>
<dbReference type="Pfam" id="PF09346">
    <property type="entry name" value="SMI1_KNR4"/>
    <property type="match status" value="1"/>
</dbReference>
<comment type="caution">
    <text evidence="2">The sequence shown here is derived from an EMBL/GenBank/DDBJ whole genome shotgun (WGS) entry which is preliminary data.</text>
</comment>
<dbReference type="InterPro" id="IPR037883">
    <property type="entry name" value="Knr4/Smi1-like_sf"/>
</dbReference>
<sequence>MSPLSQLIQPPTKPTGLAERWQHTELKLTTALPADFRQLIQTYGSGTLGDFLWIWNPFTPEFIEEQQRFLQAEASLRQALPAQAAYSLFPNSPGFLPCASDDNGNYYGWLTEGQPDTWPTMTCEVRGSGFQLHRLSFSDYLVALFKGDIPALASDWPKAEHRVFEPG</sequence>
<dbReference type="SUPFAM" id="SSF160631">
    <property type="entry name" value="SMI1/KNR4-like"/>
    <property type="match status" value="1"/>
</dbReference>
<dbReference type="EMBL" id="JBHRTD010000015">
    <property type="protein sequence ID" value="MFC3138931.1"/>
    <property type="molecule type" value="Genomic_DNA"/>
</dbReference>
<keyword evidence="3" id="KW-1185">Reference proteome</keyword>
<organism evidence="2 3">
    <name type="scientific">Shewanella submarina</name>
    <dbReference type="NCBI Taxonomy" id="2016376"/>
    <lineage>
        <taxon>Bacteria</taxon>
        <taxon>Pseudomonadati</taxon>
        <taxon>Pseudomonadota</taxon>
        <taxon>Gammaproteobacteria</taxon>
        <taxon>Alteromonadales</taxon>
        <taxon>Shewanellaceae</taxon>
        <taxon>Shewanella</taxon>
    </lineage>
</organism>
<protein>
    <submittedName>
        <fullName evidence="2">SMI1/KNR4 family protein</fullName>
    </submittedName>
</protein>
<gene>
    <name evidence="2" type="ORF">ACFOE0_12160</name>
</gene>
<reference evidence="3" key="1">
    <citation type="journal article" date="2019" name="Int. J. Syst. Evol. Microbiol.">
        <title>The Global Catalogue of Microorganisms (GCM) 10K type strain sequencing project: providing services to taxonomists for standard genome sequencing and annotation.</title>
        <authorList>
            <consortium name="The Broad Institute Genomics Platform"/>
            <consortium name="The Broad Institute Genome Sequencing Center for Infectious Disease"/>
            <person name="Wu L."/>
            <person name="Ma J."/>
        </authorList>
    </citation>
    <scope>NUCLEOTIDE SEQUENCE [LARGE SCALE GENOMIC DNA]</scope>
    <source>
        <strain evidence="3">KCTC 52277</strain>
    </source>
</reference>
<accession>A0ABV7GEL8</accession>
<dbReference type="InterPro" id="IPR018958">
    <property type="entry name" value="Knr4/Smi1-like_dom"/>
</dbReference>
<evidence type="ECO:0000313" key="3">
    <source>
        <dbReference type="Proteomes" id="UP001595621"/>
    </source>
</evidence>
<feature type="domain" description="Knr4/Smi1-like" evidence="1">
    <location>
        <begin position="19"/>
        <end position="110"/>
    </location>
</feature>
<proteinExistence type="predicted"/>
<dbReference type="Proteomes" id="UP001595621">
    <property type="component" value="Unassembled WGS sequence"/>
</dbReference>